<sequence length="133" mass="15307">MQALWDLQFSGILLFTVFVLSRFKLQPPYKQAEVLNGYKTLPESTLRAFHRPVTPLREVQISVQVSTFRNNIIHSLSSAAQAQHMNLLLIIIKIIAYQEGFGVGYIHENLIFKVHVRDYSIHDPTRKPCNKTT</sequence>
<evidence type="ECO:0000313" key="1">
    <source>
        <dbReference type="EMBL" id="KAJ3809468.1"/>
    </source>
</evidence>
<organism evidence="1 2">
    <name type="scientific">Lentinula aff. lateritia</name>
    <dbReference type="NCBI Taxonomy" id="2804960"/>
    <lineage>
        <taxon>Eukaryota</taxon>
        <taxon>Fungi</taxon>
        <taxon>Dikarya</taxon>
        <taxon>Basidiomycota</taxon>
        <taxon>Agaricomycotina</taxon>
        <taxon>Agaricomycetes</taxon>
        <taxon>Agaricomycetidae</taxon>
        <taxon>Agaricales</taxon>
        <taxon>Marasmiineae</taxon>
        <taxon>Omphalotaceae</taxon>
        <taxon>Lentinula</taxon>
    </lineage>
</organism>
<dbReference type="EMBL" id="MU795156">
    <property type="protein sequence ID" value="KAJ3809468.1"/>
    <property type="molecule type" value="Genomic_DNA"/>
</dbReference>
<comment type="caution">
    <text evidence="1">The sequence shown here is derived from an EMBL/GenBank/DDBJ whole genome shotgun (WGS) entry which is preliminary data.</text>
</comment>
<keyword evidence="2" id="KW-1185">Reference proteome</keyword>
<protein>
    <submittedName>
        <fullName evidence="1">Uncharacterized protein</fullName>
    </submittedName>
</protein>
<gene>
    <name evidence="1" type="ORF">F5876DRAFT_66436</name>
</gene>
<dbReference type="Proteomes" id="UP001163835">
    <property type="component" value="Unassembled WGS sequence"/>
</dbReference>
<accession>A0ACC1TXW0</accession>
<proteinExistence type="predicted"/>
<evidence type="ECO:0000313" key="2">
    <source>
        <dbReference type="Proteomes" id="UP001163835"/>
    </source>
</evidence>
<reference evidence="1" key="1">
    <citation type="submission" date="2022-09" db="EMBL/GenBank/DDBJ databases">
        <title>A Global Phylogenomic Analysis of the Shiitake Genus Lentinula.</title>
        <authorList>
            <consortium name="DOE Joint Genome Institute"/>
            <person name="Sierra-Patev S."/>
            <person name="Min B."/>
            <person name="Naranjo-Ortiz M."/>
            <person name="Looney B."/>
            <person name="Konkel Z."/>
            <person name="Slot J.C."/>
            <person name="Sakamoto Y."/>
            <person name="Steenwyk J.L."/>
            <person name="Rokas A."/>
            <person name="Carro J."/>
            <person name="Camarero S."/>
            <person name="Ferreira P."/>
            <person name="Molpeceres G."/>
            <person name="Ruiz-Duenas F.J."/>
            <person name="Serrano A."/>
            <person name="Henrissat B."/>
            <person name="Drula E."/>
            <person name="Hughes K.W."/>
            <person name="Mata J.L."/>
            <person name="Ishikawa N.K."/>
            <person name="Vargas-Isla R."/>
            <person name="Ushijima S."/>
            <person name="Smith C.A."/>
            <person name="Ahrendt S."/>
            <person name="Andreopoulos W."/>
            <person name="He G."/>
            <person name="Labutti K."/>
            <person name="Lipzen A."/>
            <person name="Ng V."/>
            <person name="Riley R."/>
            <person name="Sandor L."/>
            <person name="Barry K."/>
            <person name="Martinez A.T."/>
            <person name="Xiao Y."/>
            <person name="Gibbons J.G."/>
            <person name="Terashima K."/>
            <person name="Grigoriev I.V."/>
            <person name="Hibbett D.S."/>
        </authorList>
    </citation>
    <scope>NUCLEOTIDE SEQUENCE</scope>
    <source>
        <strain evidence="1">TMI1499</strain>
    </source>
</reference>
<name>A0ACC1TXW0_9AGAR</name>